<evidence type="ECO:0000313" key="1">
    <source>
        <dbReference type="EMBL" id="UZX29874.1"/>
    </source>
</evidence>
<sequence length="52" mass="6035">MGKVVLLFLLTCLLLSILTPALRELGKDLDKLANFLDKLANLIEKIFWIFMW</sequence>
<dbReference type="EMBL" id="CP084389">
    <property type="protein sequence ID" value="UZX29874.1"/>
    <property type="molecule type" value="Genomic_DNA"/>
</dbReference>
<dbReference type="Proteomes" id="UP001164557">
    <property type="component" value="Chromosome"/>
</dbReference>
<proteinExistence type="predicted"/>
<reference evidence="1" key="1">
    <citation type="submission" date="2021-09" db="EMBL/GenBank/DDBJ databases">
        <title>Lactobacillus species from Apis mellifera, Switzerland.</title>
        <authorList>
            <person name="Pfister J."/>
            <person name="Brown A."/>
            <person name="Neumann P."/>
            <person name="Collaud A."/>
            <person name="Retschnig G."/>
            <person name="Perreten V."/>
        </authorList>
    </citation>
    <scope>NUCLEOTIDE SEQUENCE</scope>
    <source>
        <strain evidence="1">IBH002</strain>
    </source>
</reference>
<dbReference type="AlphaFoldDB" id="A0AA47GH28"/>
<gene>
    <name evidence="1" type="ORF">LDX53_01150</name>
</gene>
<dbReference type="RefSeq" id="WP_179853368.1">
    <property type="nucleotide sequence ID" value="NZ_CP084389.1"/>
</dbReference>
<name>A0AA47GH28_9LACO</name>
<keyword evidence="2" id="KW-1185">Reference proteome</keyword>
<organism evidence="1 2">
    <name type="scientific">Lactobacillus helsingborgensis</name>
    <dbReference type="NCBI Taxonomy" id="1218494"/>
    <lineage>
        <taxon>Bacteria</taxon>
        <taxon>Bacillati</taxon>
        <taxon>Bacillota</taxon>
        <taxon>Bacilli</taxon>
        <taxon>Lactobacillales</taxon>
        <taxon>Lactobacillaceae</taxon>
        <taxon>Lactobacillus</taxon>
    </lineage>
</organism>
<evidence type="ECO:0000313" key="2">
    <source>
        <dbReference type="Proteomes" id="UP001164557"/>
    </source>
</evidence>
<protein>
    <submittedName>
        <fullName evidence="1">Uncharacterized protein</fullName>
    </submittedName>
</protein>
<accession>A0AA47GH28</accession>